<dbReference type="NCBIfam" id="NF047509">
    <property type="entry name" value="Rv3131_FMN_oxido"/>
    <property type="match status" value="1"/>
</dbReference>
<reference evidence="2 3" key="1">
    <citation type="submission" date="2018-01" db="EMBL/GenBank/DDBJ databases">
        <title>Complete genome sequence of Streptomyces lunaelactis MM109T, a Ferroverdin A producer isolated from cave moonmilk deposits.</title>
        <authorList>
            <person name="Naome A."/>
            <person name="Martinet L."/>
            <person name="Maciejewska M."/>
            <person name="Anderssen S."/>
            <person name="Adam D."/>
            <person name="Tenconi E."/>
            <person name="Deflandre B."/>
            <person name="Arguelles-Arias A."/>
            <person name="Calusinska M."/>
            <person name="Copieters W."/>
            <person name="Karim L."/>
            <person name="Hanikenne M."/>
            <person name="Baurain D."/>
            <person name="van Wezel G."/>
            <person name="Smargiasso N."/>
            <person name="de Pauw E."/>
            <person name="Delfosse P."/>
            <person name="Rigali S."/>
        </authorList>
    </citation>
    <scope>NUCLEOTIDE SEQUENCE [LARGE SCALE GENOMIC DNA]</scope>
    <source>
        <strain evidence="2 3">MM109</strain>
    </source>
</reference>
<dbReference type="GeneID" id="55660524"/>
<feature type="domain" description="Nitroreductase" evidence="1">
    <location>
        <begin position="119"/>
        <end position="282"/>
    </location>
</feature>
<evidence type="ECO:0000313" key="2">
    <source>
        <dbReference type="EMBL" id="AVZ76701.1"/>
    </source>
</evidence>
<dbReference type="OrthoDB" id="8156917at2"/>
<dbReference type="GO" id="GO:0016491">
    <property type="term" value="F:oxidoreductase activity"/>
    <property type="evidence" value="ECO:0007669"/>
    <property type="project" value="InterPro"/>
</dbReference>
<protein>
    <submittedName>
        <fullName evidence="2">Nitroreductase</fullName>
    </submittedName>
</protein>
<evidence type="ECO:0000313" key="3">
    <source>
        <dbReference type="Proteomes" id="UP000244201"/>
    </source>
</evidence>
<dbReference type="RefSeq" id="WP_108153991.1">
    <property type="nucleotide sequence ID" value="NZ_CP026304.1"/>
</dbReference>
<dbReference type="EMBL" id="CP026304">
    <property type="protein sequence ID" value="AVZ76701.1"/>
    <property type="molecule type" value="Genomic_DNA"/>
</dbReference>
<gene>
    <name evidence="2" type="ORF">SLUN_35330</name>
</gene>
<dbReference type="InterPro" id="IPR050627">
    <property type="entry name" value="Nitroreductase/BluB"/>
</dbReference>
<accession>A0A2R4TC88</accession>
<dbReference type="PANTHER" id="PTHR23026">
    <property type="entry name" value="NADPH NITROREDUCTASE"/>
    <property type="match status" value="1"/>
</dbReference>
<dbReference type="Pfam" id="PF00881">
    <property type="entry name" value="Nitroreductase"/>
    <property type="match status" value="1"/>
</dbReference>
<organism evidence="2 3">
    <name type="scientific">Streptomyces lunaelactis</name>
    <dbReference type="NCBI Taxonomy" id="1535768"/>
    <lineage>
        <taxon>Bacteria</taxon>
        <taxon>Bacillati</taxon>
        <taxon>Actinomycetota</taxon>
        <taxon>Actinomycetes</taxon>
        <taxon>Kitasatosporales</taxon>
        <taxon>Streptomycetaceae</taxon>
        <taxon>Streptomyces</taxon>
    </lineage>
</organism>
<proteinExistence type="predicted"/>
<dbReference type="AlphaFoldDB" id="A0A2R4TC88"/>
<dbReference type="PANTHER" id="PTHR23026:SF123">
    <property type="entry name" value="NAD(P)H NITROREDUCTASE RV3131-RELATED"/>
    <property type="match status" value="1"/>
</dbReference>
<evidence type="ECO:0000259" key="1">
    <source>
        <dbReference type="Pfam" id="PF00881"/>
    </source>
</evidence>
<dbReference type="Gene3D" id="3.40.109.10">
    <property type="entry name" value="NADH Oxidase"/>
    <property type="match status" value="2"/>
</dbReference>
<dbReference type="InterPro" id="IPR029479">
    <property type="entry name" value="Nitroreductase"/>
</dbReference>
<sequence length="329" mass="35842">MPSPPLDPTTVTALVEDATAAPSMHNAQPWKFRYLSGTGSMELRADPERTMPKSDPTHRAVHLGCAAALFNLRVAAVHAGREPVTTLLPDPADPWLLAEVNLAEPAGPEHDLAVLHPAVRKRHTSRHPFTDEEIPDDILDGLRGAALLEGARLYVPDAWHVKSVLSLVHDAEGREALHPEVREEMARWTDTGAKGDASRREGIPAYAFGPRQHDVTAPMRDFAGWHPVPGRGSATFEKQPRLALLGTAGDRPEDWLRAGQAMERVLLQATLDGLVTSLTSQALEWPELRWAVRDPGSAMGHVQMVIRLGYGPEGPATPRRSVGDVLDIT</sequence>
<dbReference type="SUPFAM" id="SSF55469">
    <property type="entry name" value="FMN-dependent nitroreductase-like"/>
    <property type="match status" value="2"/>
</dbReference>
<dbReference type="KEGG" id="slk:SLUN_35330"/>
<name>A0A2R4TC88_9ACTN</name>
<dbReference type="InterPro" id="IPR000415">
    <property type="entry name" value="Nitroreductase-like"/>
</dbReference>
<keyword evidence="3" id="KW-1185">Reference proteome</keyword>
<dbReference type="Proteomes" id="UP000244201">
    <property type="component" value="Chromosome"/>
</dbReference>